<dbReference type="RefSeq" id="WP_348827445.1">
    <property type="nucleotide sequence ID" value="NZ_CP098827.1"/>
</dbReference>
<protein>
    <submittedName>
        <fullName evidence="4">Zinc-binding dehydrogenase</fullName>
    </submittedName>
</protein>
<dbReference type="SUPFAM" id="SSF51735">
    <property type="entry name" value="NAD(P)-binding Rossmann-fold domains"/>
    <property type="match status" value="1"/>
</dbReference>
<dbReference type="Gene3D" id="3.90.180.10">
    <property type="entry name" value="Medium-chain alcohol dehydrogenases, catalytic domain"/>
    <property type="match status" value="1"/>
</dbReference>
<sequence length="363" mass="38628">MRAIVLRNERLGLESLPDPTPEAGEVLVKTLACGICGSDLHMADHCHDALAGLRKGRVPVAFEPDQGVVFGHEFCAEILDHGPGCDKRYKAGTRVCSVPYAVNAQGFHHIGYANAYPGGFGELMRLQEHSLLEVPGDLPSELAALTEPLAIGRHAVARARLAGGEVPIVIGCGPVGLSVVMALKAAGFGPVVATDFSPHRRQLAECLGADIVVDPAERAPFDCWLEAAEAPQGFDMYGPMAMLSIGAQPRPCVAFECVGVPGLIARTMLDLPPRSRLVVVGVCMQTDQIEPIVGIGKELDLSFSFGYRPEEFAATLTDLADGRLDAAPLITDRVTLDGVPAVFETLRHPGDHAKILIQHGDRT</sequence>
<dbReference type="InterPro" id="IPR013154">
    <property type="entry name" value="ADH-like_N"/>
</dbReference>
<keyword evidence="1" id="KW-0560">Oxidoreductase</keyword>
<dbReference type="Pfam" id="PF08240">
    <property type="entry name" value="ADH_N"/>
    <property type="match status" value="1"/>
</dbReference>
<proteinExistence type="predicted"/>
<dbReference type="Gene3D" id="3.40.50.720">
    <property type="entry name" value="NAD(P)-binding Rossmann-like Domain"/>
    <property type="match status" value="1"/>
</dbReference>
<evidence type="ECO:0000256" key="1">
    <source>
        <dbReference type="ARBA" id="ARBA00023002"/>
    </source>
</evidence>
<dbReference type="PANTHER" id="PTHR43189:SF1">
    <property type="entry name" value="ZINC-TYPE ALCOHOL DEHYDROGENASE-LIKE PROTEIN C1198.01"/>
    <property type="match status" value="1"/>
</dbReference>
<dbReference type="InterPro" id="IPR013149">
    <property type="entry name" value="ADH-like_C"/>
</dbReference>
<evidence type="ECO:0000313" key="4">
    <source>
        <dbReference type="EMBL" id="XBO71404.1"/>
    </source>
</evidence>
<accession>A0AAU7KII7</accession>
<evidence type="ECO:0000259" key="3">
    <source>
        <dbReference type="Pfam" id="PF08240"/>
    </source>
</evidence>
<dbReference type="SUPFAM" id="SSF50129">
    <property type="entry name" value="GroES-like"/>
    <property type="match status" value="1"/>
</dbReference>
<dbReference type="CDD" id="cd08262">
    <property type="entry name" value="Zn_ADH8"/>
    <property type="match status" value="1"/>
</dbReference>
<dbReference type="InterPro" id="IPR036291">
    <property type="entry name" value="NAD(P)-bd_dom_sf"/>
</dbReference>
<organism evidence="4">
    <name type="scientific">Halomonas sp. RT37</name>
    <dbReference type="NCBI Taxonomy" id="2950872"/>
    <lineage>
        <taxon>Bacteria</taxon>
        <taxon>Pseudomonadati</taxon>
        <taxon>Pseudomonadota</taxon>
        <taxon>Gammaproteobacteria</taxon>
        <taxon>Oceanospirillales</taxon>
        <taxon>Halomonadaceae</taxon>
        <taxon>Halomonas</taxon>
    </lineage>
</organism>
<dbReference type="GO" id="GO:0016491">
    <property type="term" value="F:oxidoreductase activity"/>
    <property type="evidence" value="ECO:0007669"/>
    <property type="project" value="UniProtKB-KW"/>
</dbReference>
<dbReference type="InterPro" id="IPR011032">
    <property type="entry name" value="GroES-like_sf"/>
</dbReference>
<dbReference type="Pfam" id="PF00107">
    <property type="entry name" value="ADH_zinc_N"/>
    <property type="match status" value="1"/>
</dbReference>
<dbReference type="PANTHER" id="PTHR43189">
    <property type="entry name" value="ZINC-TYPE ALCOHOL DEHYDROGENASE-LIKE PROTEIN C1198.01-RELATED"/>
    <property type="match status" value="1"/>
</dbReference>
<reference evidence="4" key="1">
    <citation type="submission" date="2022-06" db="EMBL/GenBank/DDBJ databases">
        <title>A novel DMS-producing enzyme.</title>
        <authorList>
            <person name="Zhang Y."/>
        </authorList>
    </citation>
    <scope>NUCLEOTIDE SEQUENCE</scope>
    <source>
        <strain evidence="4">RT37</strain>
    </source>
</reference>
<name>A0AAU7KII7_9GAMM</name>
<dbReference type="AlphaFoldDB" id="A0AAU7KII7"/>
<feature type="domain" description="Alcohol dehydrogenase-like C-terminal" evidence="2">
    <location>
        <begin position="174"/>
        <end position="317"/>
    </location>
</feature>
<dbReference type="EMBL" id="CP098827">
    <property type="protein sequence ID" value="XBO71404.1"/>
    <property type="molecule type" value="Genomic_DNA"/>
</dbReference>
<gene>
    <name evidence="4" type="ORF">NFG58_01395</name>
</gene>
<evidence type="ECO:0000259" key="2">
    <source>
        <dbReference type="Pfam" id="PF00107"/>
    </source>
</evidence>
<feature type="domain" description="Alcohol dehydrogenase-like N-terminal" evidence="3">
    <location>
        <begin position="23"/>
        <end position="135"/>
    </location>
</feature>